<dbReference type="Gene3D" id="1.25.40.10">
    <property type="entry name" value="Tetratricopeptide repeat domain"/>
    <property type="match status" value="1"/>
</dbReference>
<organism evidence="4 5">
    <name type="scientific">Chondromyces crocatus</name>
    <dbReference type="NCBI Taxonomy" id="52"/>
    <lineage>
        <taxon>Bacteria</taxon>
        <taxon>Pseudomonadati</taxon>
        <taxon>Myxococcota</taxon>
        <taxon>Polyangia</taxon>
        <taxon>Polyangiales</taxon>
        <taxon>Polyangiaceae</taxon>
        <taxon>Chondromyces</taxon>
    </lineage>
</organism>
<name>A0A0K1E939_CHOCO</name>
<keyword evidence="3" id="KW-0732">Signal</keyword>
<keyword evidence="5" id="KW-1185">Reference proteome</keyword>
<feature type="compositionally biased region" description="Pro residues" evidence="1">
    <location>
        <begin position="243"/>
        <end position="275"/>
    </location>
</feature>
<dbReference type="InterPro" id="IPR011990">
    <property type="entry name" value="TPR-like_helical_dom_sf"/>
</dbReference>
<gene>
    <name evidence="4" type="ORF">CMC5_015260</name>
</gene>
<feature type="chain" id="PRO_5005459038" description="PEGA domain-containing protein" evidence="3">
    <location>
        <begin position="29"/>
        <end position="386"/>
    </location>
</feature>
<reference evidence="4 5" key="1">
    <citation type="submission" date="2015-07" db="EMBL/GenBank/DDBJ databases">
        <title>Genome analysis of myxobacterium Chondromyces crocatus Cm c5 reveals a high potential for natural compound synthesis and the genetic basis for the loss of fruiting body formation.</title>
        <authorList>
            <person name="Zaburannyi N."/>
            <person name="Bunk B."/>
            <person name="Maier J."/>
            <person name="Overmann J."/>
            <person name="Mueller R."/>
        </authorList>
    </citation>
    <scope>NUCLEOTIDE SEQUENCE [LARGE SCALE GENOMIC DNA]</scope>
    <source>
        <strain evidence="4 5">Cm c5</strain>
    </source>
</reference>
<evidence type="ECO:0000313" key="4">
    <source>
        <dbReference type="EMBL" id="AKT37390.1"/>
    </source>
</evidence>
<dbReference type="AlphaFoldDB" id="A0A0K1E939"/>
<feature type="transmembrane region" description="Helical" evidence="2">
    <location>
        <begin position="277"/>
        <end position="303"/>
    </location>
</feature>
<evidence type="ECO:0000256" key="1">
    <source>
        <dbReference type="SAM" id="MobiDB-lite"/>
    </source>
</evidence>
<keyword evidence="2" id="KW-0812">Transmembrane</keyword>
<dbReference type="EMBL" id="CP012159">
    <property type="protein sequence ID" value="AKT37390.1"/>
    <property type="molecule type" value="Genomic_DNA"/>
</dbReference>
<dbReference type="KEGG" id="ccro:CMC5_015260"/>
<evidence type="ECO:0000313" key="5">
    <source>
        <dbReference type="Proteomes" id="UP000067626"/>
    </source>
</evidence>
<keyword evidence="2" id="KW-0472">Membrane</keyword>
<accession>A0A0K1E939</accession>
<evidence type="ECO:0008006" key="6">
    <source>
        <dbReference type="Google" id="ProtNLM"/>
    </source>
</evidence>
<dbReference type="OrthoDB" id="5513772at2"/>
<feature type="region of interest" description="Disordered" evidence="1">
    <location>
        <begin position="239"/>
        <end position="275"/>
    </location>
</feature>
<feature type="transmembrane region" description="Helical" evidence="2">
    <location>
        <begin position="324"/>
        <end position="345"/>
    </location>
</feature>
<feature type="region of interest" description="Disordered" evidence="1">
    <location>
        <begin position="28"/>
        <end position="93"/>
    </location>
</feature>
<sequence length="386" mass="39469">MRSRSSRLMTSTSAAVLSGLLALGSAMAQPATGAKPAAPPPGGLAPATPSDLAPAKPGGPAPVAPAPAAAPEKPKKPLTEKQKKDGAKKAYKEAEAKYEKGDFAGALPLYREADELVPGAPPKLKVAQSLDKLGNVSEAVAAYQAYLDAQPDPEKFKDQIASAQGRIDELKKTPAKVKVAVAPETAPNVKILVDDVQQAGTELALTPGKHVIKVSADGFVESTQEVDVAFAENRELGVTLTEAPPPPPPPAPIAEVPPSPEPIGPPPPPPSEPRSPIPAYVTLGLAGAGAVVGTIFGAMALSAKSEFDDNPTVDNADAVDRNALISDMSFAVAITFGVTGAVLLLSRDDAPATTTGLTTKPSKKRNWIATPYATPTGGGAAARFTF</sequence>
<dbReference type="SUPFAM" id="SSF48452">
    <property type="entry name" value="TPR-like"/>
    <property type="match status" value="1"/>
</dbReference>
<feature type="compositionally biased region" description="Low complexity" evidence="1">
    <location>
        <begin position="44"/>
        <end position="56"/>
    </location>
</feature>
<keyword evidence="2" id="KW-1133">Transmembrane helix</keyword>
<feature type="compositionally biased region" description="Basic and acidic residues" evidence="1">
    <location>
        <begin position="72"/>
        <end position="93"/>
    </location>
</feature>
<evidence type="ECO:0000256" key="3">
    <source>
        <dbReference type="SAM" id="SignalP"/>
    </source>
</evidence>
<proteinExistence type="predicted"/>
<evidence type="ECO:0000256" key="2">
    <source>
        <dbReference type="SAM" id="Phobius"/>
    </source>
</evidence>
<protein>
    <recommendedName>
        <fullName evidence="6">PEGA domain-containing protein</fullName>
    </recommendedName>
</protein>
<dbReference type="Proteomes" id="UP000067626">
    <property type="component" value="Chromosome"/>
</dbReference>
<feature type="signal peptide" evidence="3">
    <location>
        <begin position="1"/>
        <end position="28"/>
    </location>
</feature>
<dbReference type="STRING" id="52.CMC5_015260"/>